<evidence type="ECO:0000313" key="6">
    <source>
        <dbReference type="Proteomes" id="UP000244722"/>
    </source>
</evidence>
<feature type="transmembrane region" description="Helical" evidence="3">
    <location>
        <begin position="481"/>
        <end position="502"/>
    </location>
</feature>
<feature type="compositionally biased region" description="Polar residues" evidence="2">
    <location>
        <begin position="116"/>
        <end position="133"/>
    </location>
</feature>
<dbReference type="CDD" id="cd02859">
    <property type="entry name" value="E_set_AMPKbeta_like_N"/>
    <property type="match status" value="1"/>
</dbReference>
<dbReference type="GO" id="GO:0005737">
    <property type="term" value="C:cytoplasm"/>
    <property type="evidence" value="ECO:0007669"/>
    <property type="project" value="TreeGrafter"/>
</dbReference>
<keyword evidence="3" id="KW-0472">Membrane</keyword>
<dbReference type="Gene3D" id="2.60.40.10">
    <property type="entry name" value="Immunoglobulins"/>
    <property type="match status" value="1"/>
</dbReference>
<keyword evidence="6" id="KW-1185">Reference proteome</keyword>
<feature type="region of interest" description="Disordered" evidence="2">
    <location>
        <begin position="142"/>
        <end position="262"/>
    </location>
</feature>
<comment type="similarity">
    <text evidence="1">Belongs to the CRP1/MDG1 family.</text>
</comment>
<feature type="compositionally biased region" description="Basic and acidic residues" evidence="2">
    <location>
        <begin position="231"/>
        <end position="242"/>
    </location>
</feature>
<dbReference type="AlphaFoldDB" id="A0A2T7A896"/>
<dbReference type="InterPro" id="IPR032640">
    <property type="entry name" value="AMPK1_CBM"/>
</dbReference>
<keyword evidence="3" id="KW-1133">Transmembrane helix</keyword>
<keyword evidence="3" id="KW-0812">Transmembrane</keyword>
<name>A0A2T7A896_TUBBO</name>
<gene>
    <name evidence="5" type="ORF">B9Z19DRAFT_1098358</name>
</gene>
<dbReference type="GO" id="GO:0019901">
    <property type="term" value="F:protein kinase binding"/>
    <property type="evidence" value="ECO:0007669"/>
    <property type="project" value="TreeGrafter"/>
</dbReference>
<dbReference type="Pfam" id="PF16561">
    <property type="entry name" value="AMPK1_CBM"/>
    <property type="match status" value="1"/>
</dbReference>
<dbReference type="GO" id="GO:0007165">
    <property type="term" value="P:signal transduction"/>
    <property type="evidence" value="ECO:0007669"/>
    <property type="project" value="TreeGrafter"/>
</dbReference>
<feature type="transmembrane region" description="Helical" evidence="3">
    <location>
        <begin position="439"/>
        <end position="460"/>
    </location>
</feature>
<dbReference type="EMBL" id="NESQ01000005">
    <property type="protein sequence ID" value="PUU83949.1"/>
    <property type="molecule type" value="Genomic_DNA"/>
</dbReference>
<dbReference type="InterPro" id="IPR050827">
    <property type="entry name" value="CRP1_MDG1_kinase"/>
</dbReference>
<sequence length="526" mass="55170">MTGSFTFKWAQPAGEVYVTGSFDDWGKSTKLNKEGDAFIATVSLPSEKILYKYVVDGNWIVDTTARREAGGDGIENNVLLPEDLVEEKTEPDMSSAAVSSVAPDSTTAALAAQVPKETNGNVNDAAISSVSPDSTTAALAAGVSGEARTPSLKDVPGGFPQTSAIETSDPHEDAEQVPPSEPAPKHDDNSEDLSGGVKLDLNSSPEADVPEIVEDSQEKADVPPEASASAEQKKEVEGELKEGVPVQSSAEGDVAGDQATTVTPTVGGIAAAAGLSSASGESNEETTPTVVPDLVKQSQEAAHVSPEASAVESAVEAKKEFESELKHKGSPVSPPVKDIAENPVQLNTTDDAAASTAPVPKLEVTDPQEATTPLSPTTPVEPTKNGTPKNGSPRKSIENGNGEPPASPTQLTKKKNRFSFLGNLKEKLHFGKDKGKSKGVVPIMIRKVHVLLFLIVFLLIRQTVIHTQRTMGREGKLGMRALWNSVSVVALFQSCMGTVSGLGSRVWGTIVPAVRSPLKFFHLSSS</sequence>
<reference evidence="5 6" key="1">
    <citation type="submission" date="2017-04" db="EMBL/GenBank/DDBJ databases">
        <title>Draft genome sequence of Tuber borchii Vittad., a whitish edible truffle.</title>
        <authorList>
            <consortium name="DOE Joint Genome Institute"/>
            <person name="Murat C."/>
            <person name="Kuo A."/>
            <person name="Barry K.W."/>
            <person name="Clum A."/>
            <person name="Dockter R.B."/>
            <person name="Fauchery L."/>
            <person name="Iotti M."/>
            <person name="Kohler A."/>
            <person name="Labutti K."/>
            <person name="Lindquist E.A."/>
            <person name="Lipzen A."/>
            <person name="Ohm R.A."/>
            <person name="Wang M."/>
            <person name="Grigoriev I.V."/>
            <person name="Zambonelli A."/>
            <person name="Martin F.M."/>
        </authorList>
    </citation>
    <scope>NUCLEOTIDE SEQUENCE [LARGE SCALE GENOMIC DNA]</scope>
    <source>
        <strain evidence="5 6">Tbo3840</strain>
    </source>
</reference>
<dbReference type="PANTHER" id="PTHR10343:SF81">
    <property type="entry name" value="CRUCIFORM DNA-RECOGNIZING PROTEIN 1-RELATED"/>
    <property type="match status" value="1"/>
</dbReference>
<accession>A0A2T7A896</accession>
<dbReference type="Proteomes" id="UP000244722">
    <property type="component" value="Unassembled WGS sequence"/>
</dbReference>
<dbReference type="STRING" id="42251.A0A2T7A896"/>
<dbReference type="OrthoDB" id="5873279at2759"/>
<comment type="caution">
    <text evidence="5">The sequence shown here is derived from an EMBL/GenBank/DDBJ whole genome shotgun (WGS) entry which is preliminary data.</text>
</comment>
<feature type="region of interest" description="Disordered" evidence="2">
    <location>
        <begin position="114"/>
        <end position="133"/>
    </location>
</feature>
<evidence type="ECO:0000259" key="4">
    <source>
        <dbReference type="Pfam" id="PF16561"/>
    </source>
</evidence>
<feature type="domain" description="AMP-activated protein kinase glycogen-binding" evidence="4">
    <location>
        <begin position="5"/>
        <end position="79"/>
    </location>
</feature>
<dbReference type="SUPFAM" id="SSF81296">
    <property type="entry name" value="E set domains"/>
    <property type="match status" value="1"/>
</dbReference>
<dbReference type="InterPro" id="IPR013783">
    <property type="entry name" value="Ig-like_fold"/>
</dbReference>
<dbReference type="PANTHER" id="PTHR10343">
    <property type="entry name" value="5'-AMP-ACTIVATED PROTEIN KINASE , BETA SUBUNIT"/>
    <property type="match status" value="1"/>
</dbReference>
<evidence type="ECO:0000256" key="3">
    <source>
        <dbReference type="SAM" id="Phobius"/>
    </source>
</evidence>
<evidence type="ECO:0000313" key="5">
    <source>
        <dbReference type="EMBL" id="PUU83949.1"/>
    </source>
</evidence>
<organism evidence="5 6">
    <name type="scientific">Tuber borchii</name>
    <name type="common">White truffle</name>
    <dbReference type="NCBI Taxonomy" id="42251"/>
    <lineage>
        <taxon>Eukaryota</taxon>
        <taxon>Fungi</taxon>
        <taxon>Dikarya</taxon>
        <taxon>Ascomycota</taxon>
        <taxon>Pezizomycotina</taxon>
        <taxon>Pezizomycetes</taxon>
        <taxon>Pezizales</taxon>
        <taxon>Tuberaceae</taxon>
        <taxon>Tuber</taxon>
    </lineage>
</organism>
<dbReference type="GO" id="GO:0005634">
    <property type="term" value="C:nucleus"/>
    <property type="evidence" value="ECO:0007669"/>
    <property type="project" value="TreeGrafter"/>
</dbReference>
<evidence type="ECO:0000256" key="2">
    <source>
        <dbReference type="SAM" id="MobiDB-lite"/>
    </source>
</evidence>
<dbReference type="GO" id="GO:0031588">
    <property type="term" value="C:nucleotide-activated protein kinase complex"/>
    <property type="evidence" value="ECO:0007669"/>
    <property type="project" value="TreeGrafter"/>
</dbReference>
<feature type="compositionally biased region" description="Polar residues" evidence="2">
    <location>
        <begin position="368"/>
        <end position="390"/>
    </location>
</feature>
<proteinExistence type="inferred from homology"/>
<protein>
    <recommendedName>
        <fullName evidence="4">AMP-activated protein kinase glycogen-binding domain-containing protein</fullName>
    </recommendedName>
</protein>
<dbReference type="InterPro" id="IPR014756">
    <property type="entry name" value="Ig_E-set"/>
</dbReference>
<evidence type="ECO:0000256" key="1">
    <source>
        <dbReference type="ARBA" id="ARBA00038216"/>
    </source>
</evidence>
<feature type="region of interest" description="Disordered" evidence="2">
    <location>
        <begin position="351"/>
        <end position="415"/>
    </location>
</feature>